<comment type="caution">
    <text evidence="3">The sequence shown here is derived from an EMBL/GenBank/DDBJ whole genome shotgun (WGS) entry which is preliminary data.</text>
</comment>
<organism evidence="3 4">
    <name type="scientific">Kingdonia uniflora</name>
    <dbReference type="NCBI Taxonomy" id="39325"/>
    <lineage>
        <taxon>Eukaryota</taxon>
        <taxon>Viridiplantae</taxon>
        <taxon>Streptophyta</taxon>
        <taxon>Embryophyta</taxon>
        <taxon>Tracheophyta</taxon>
        <taxon>Spermatophyta</taxon>
        <taxon>Magnoliopsida</taxon>
        <taxon>Ranunculales</taxon>
        <taxon>Circaeasteraceae</taxon>
        <taxon>Kingdonia</taxon>
    </lineage>
</organism>
<dbReference type="AlphaFoldDB" id="A0A7J7NEB2"/>
<reference evidence="3 4" key="1">
    <citation type="journal article" date="2020" name="IScience">
        <title>Genome Sequencing of the Endangered Kingdonia uniflora (Circaeasteraceae, Ranunculales) Reveals Potential Mechanisms of Evolutionary Specialization.</title>
        <authorList>
            <person name="Sun Y."/>
            <person name="Deng T."/>
            <person name="Zhang A."/>
            <person name="Moore M.J."/>
            <person name="Landis J.B."/>
            <person name="Lin N."/>
            <person name="Zhang H."/>
            <person name="Zhang X."/>
            <person name="Huang J."/>
            <person name="Zhang X."/>
            <person name="Sun H."/>
            <person name="Wang H."/>
        </authorList>
    </citation>
    <scope>NUCLEOTIDE SEQUENCE [LARGE SCALE GENOMIC DNA]</scope>
    <source>
        <strain evidence="3">TB1705</strain>
        <tissue evidence="3">Leaf</tissue>
    </source>
</reference>
<evidence type="ECO:0000256" key="1">
    <source>
        <dbReference type="SAM" id="MobiDB-lite"/>
    </source>
</evidence>
<sequence>KISQTTKSQCIDQISRPHSNPSLQSIPIYYNSIEKDLIWSLSLSLSIAACKLGFIVVRSAIDGSLRSGAT</sequence>
<evidence type="ECO:0000256" key="2">
    <source>
        <dbReference type="SAM" id="Phobius"/>
    </source>
</evidence>
<keyword evidence="2" id="KW-1133">Transmembrane helix</keyword>
<proteinExistence type="predicted"/>
<evidence type="ECO:0000313" key="3">
    <source>
        <dbReference type="EMBL" id="KAF6165312.1"/>
    </source>
</evidence>
<dbReference type="Proteomes" id="UP000541444">
    <property type="component" value="Unassembled WGS sequence"/>
</dbReference>
<feature type="non-terminal residue" evidence="3">
    <location>
        <position position="1"/>
    </location>
</feature>
<name>A0A7J7NEB2_9MAGN</name>
<evidence type="ECO:0000313" key="4">
    <source>
        <dbReference type="Proteomes" id="UP000541444"/>
    </source>
</evidence>
<feature type="transmembrane region" description="Helical" evidence="2">
    <location>
        <begin position="37"/>
        <end position="57"/>
    </location>
</feature>
<dbReference type="EMBL" id="JACGCM010000855">
    <property type="protein sequence ID" value="KAF6165312.1"/>
    <property type="molecule type" value="Genomic_DNA"/>
</dbReference>
<feature type="region of interest" description="Disordered" evidence="1">
    <location>
        <begin position="1"/>
        <end position="22"/>
    </location>
</feature>
<protein>
    <submittedName>
        <fullName evidence="3">Uncharacterized protein</fullName>
    </submittedName>
</protein>
<accession>A0A7J7NEB2</accession>
<gene>
    <name evidence="3" type="ORF">GIB67_042728</name>
</gene>
<keyword evidence="4" id="KW-1185">Reference proteome</keyword>
<keyword evidence="2" id="KW-0472">Membrane</keyword>
<keyword evidence="2" id="KW-0812">Transmembrane</keyword>